<dbReference type="GO" id="GO:0005975">
    <property type="term" value="P:carbohydrate metabolic process"/>
    <property type="evidence" value="ECO:0007669"/>
    <property type="project" value="UniProtKB-ARBA"/>
</dbReference>
<dbReference type="GeneID" id="32305997"/>
<sequence>MKKILLTLMFVNFLTANAQNPVQEFNFNGNLNSADNSISFLGTPLFVNDRMGSPKSALRLTNKAYQAVVGELPQDNKPKTISVWVKFNAVNIPNYILGYGAAVNGQYFGLVQQPVSGSNSDLSLVGWGDTNNVIVSVPLVKEVWYFYSITYDGNVSKIYRNGELLKSAEGIQRSAKGYILNLGKLNTSTSINADIDDLRLYSVAMTDEQVKEAYNSSKPSGSPVTEGAPVSSLATSSASKKTVTTPAKASVPAPAASVETNKSGKIIEVFSQGRQIMSANASNITDLPEGTYLIKVINTNGKK</sequence>
<feature type="compositionally biased region" description="Polar residues" evidence="1">
    <location>
        <begin position="214"/>
        <end position="223"/>
    </location>
</feature>
<dbReference type="EMBL" id="CP016907">
    <property type="protein sequence ID" value="AOC93257.1"/>
    <property type="molecule type" value="Genomic_DNA"/>
</dbReference>
<dbReference type="AlphaFoldDB" id="A0AAC9D091"/>
<organism evidence="3 4">
    <name type="scientific">Flavobacterium anhuiense</name>
    <dbReference type="NCBI Taxonomy" id="459526"/>
    <lineage>
        <taxon>Bacteria</taxon>
        <taxon>Pseudomonadati</taxon>
        <taxon>Bacteroidota</taxon>
        <taxon>Flavobacteriia</taxon>
        <taxon>Flavobacteriales</taxon>
        <taxon>Flavobacteriaceae</taxon>
        <taxon>Flavobacterium</taxon>
    </lineage>
</organism>
<accession>A0AAC9D091</accession>
<gene>
    <name evidence="3" type="ORF">BB050_00101</name>
</gene>
<feature type="chain" id="PRO_5042297166" description="Concanavalin A-like lectin/glucanases superfamily protein" evidence="2">
    <location>
        <begin position="19"/>
        <end position="303"/>
    </location>
</feature>
<feature type="region of interest" description="Disordered" evidence="1">
    <location>
        <begin position="213"/>
        <end position="256"/>
    </location>
</feature>
<evidence type="ECO:0008006" key="5">
    <source>
        <dbReference type="Google" id="ProtNLM"/>
    </source>
</evidence>
<dbReference type="Proteomes" id="UP000093276">
    <property type="component" value="Chromosome"/>
</dbReference>
<proteinExistence type="predicted"/>
<dbReference type="KEGG" id="fjg:BB050_00101"/>
<evidence type="ECO:0000256" key="2">
    <source>
        <dbReference type="SAM" id="SignalP"/>
    </source>
</evidence>
<name>A0AAC9D091_9FLAO</name>
<feature type="compositionally biased region" description="Low complexity" evidence="1">
    <location>
        <begin position="228"/>
        <end position="256"/>
    </location>
</feature>
<dbReference type="GO" id="GO:0004553">
    <property type="term" value="F:hydrolase activity, hydrolyzing O-glycosyl compounds"/>
    <property type="evidence" value="ECO:0007669"/>
    <property type="project" value="UniProtKB-ARBA"/>
</dbReference>
<dbReference type="SUPFAM" id="SSF49899">
    <property type="entry name" value="Concanavalin A-like lectins/glucanases"/>
    <property type="match status" value="1"/>
</dbReference>
<reference evidence="3 4" key="1">
    <citation type="submission" date="2016-08" db="EMBL/GenBank/DDBJ databases">
        <title>Complete genome sequence of Flavobacterium johnsoniae strain GSE09, a volatile-producing biocontrol agent isolated from cucumber (Cucumis sativus).</title>
        <authorList>
            <person name="Jeong J.-J."/>
            <person name="Oh J.Y."/>
            <person name="Jim Y.J."/>
            <person name="Sang M.K."/>
            <person name="Kim K.D."/>
        </authorList>
    </citation>
    <scope>NUCLEOTIDE SEQUENCE [LARGE SCALE GENOMIC DNA]</scope>
    <source>
        <strain evidence="3 4">GSE09</strain>
    </source>
</reference>
<dbReference type="RefSeq" id="WP_066032196.1">
    <property type="nucleotide sequence ID" value="NZ_CP016907.1"/>
</dbReference>
<feature type="signal peptide" evidence="2">
    <location>
        <begin position="1"/>
        <end position="18"/>
    </location>
</feature>
<protein>
    <recommendedName>
        <fullName evidence="5">Concanavalin A-like lectin/glucanases superfamily protein</fullName>
    </recommendedName>
</protein>
<dbReference type="Pfam" id="PF13385">
    <property type="entry name" value="Laminin_G_3"/>
    <property type="match status" value="1"/>
</dbReference>
<evidence type="ECO:0000313" key="4">
    <source>
        <dbReference type="Proteomes" id="UP000093276"/>
    </source>
</evidence>
<evidence type="ECO:0000313" key="3">
    <source>
        <dbReference type="EMBL" id="AOC93257.1"/>
    </source>
</evidence>
<keyword evidence="2" id="KW-0732">Signal</keyword>
<dbReference type="Gene3D" id="2.60.120.200">
    <property type="match status" value="1"/>
</dbReference>
<evidence type="ECO:0000256" key="1">
    <source>
        <dbReference type="SAM" id="MobiDB-lite"/>
    </source>
</evidence>
<dbReference type="InterPro" id="IPR013320">
    <property type="entry name" value="ConA-like_dom_sf"/>
</dbReference>